<accession>A0AAD3Y155</accession>
<gene>
    <name evidence="1" type="ORF">Nepgr_027071</name>
</gene>
<dbReference type="EMBL" id="BSYO01000029">
    <property type="protein sequence ID" value="GMH25228.1"/>
    <property type="molecule type" value="Genomic_DNA"/>
</dbReference>
<protein>
    <submittedName>
        <fullName evidence="1">Uncharacterized protein</fullName>
    </submittedName>
</protein>
<sequence length="80" mass="8828">MKKRQKKMISSDSDAAMRGVMLPKALNILSNLSKEDGDANFYSQNKVSSAVDRRPKKGLGIHKAASKVGDDQYMVAMMTH</sequence>
<dbReference type="Proteomes" id="UP001279734">
    <property type="component" value="Unassembled WGS sequence"/>
</dbReference>
<evidence type="ECO:0000313" key="2">
    <source>
        <dbReference type="Proteomes" id="UP001279734"/>
    </source>
</evidence>
<organism evidence="1 2">
    <name type="scientific">Nepenthes gracilis</name>
    <name type="common">Slender pitcher plant</name>
    <dbReference type="NCBI Taxonomy" id="150966"/>
    <lineage>
        <taxon>Eukaryota</taxon>
        <taxon>Viridiplantae</taxon>
        <taxon>Streptophyta</taxon>
        <taxon>Embryophyta</taxon>
        <taxon>Tracheophyta</taxon>
        <taxon>Spermatophyta</taxon>
        <taxon>Magnoliopsida</taxon>
        <taxon>eudicotyledons</taxon>
        <taxon>Gunneridae</taxon>
        <taxon>Pentapetalae</taxon>
        <taxon>Caryophyllales</taxon>
        <taxon>Nepenthaceae</taxon>
        <taxon>Nepenthes</taxon>
    </lineage>
</organism>
<comment type="caution">
    <text evidence="1">The sequence shown here is derived from an EMBL/GenBank/DDBJ whole genome shotgun (WGS) entry which is preliminary data.</text>
</comment>
<name>A0AAD3Y155_NEPGR</name>
<reference evidence="1" key="1">
    <citation type="submission" date="2023-05" db="EMBL/GenBank/DDBJ databases">
        <title>Nepenthes gracilis genome sequencing.</title>
        <authorList>
            <person name="Fukushima K."/>
        </authorList>
    </citation>
    <scope>NUCLEOTIDE SEQUENCE</scope>
    <source>
        <strain evidence="1">SING2019-196</strain>
    </source>
</reference>
<proteinExistence type="predicted"/>
<keyword evidence="2" id="KW-1185">Reference proteome</keyword>
<dbReference type="AlphaFoldDB" id="A0AAD3Y155"/>
<evidence type="ECO:0000313" key="1">
    <source>
        <dbReference type="EMBL" id="GMH25228.1"/>
    </source>
</evidence>